<reference evidence="4" key="1">
    <citation type="submission" date="2019-06" db="EMBL/GenBank/DDBJ databases">
        <title>Draft genome sequence of the griseofulvin-producing fungus Xylaria cubensis strain G536.</title>
        <authorList>
            <person name="Mead M.E."/>
            <person name="Raja H.A."/>
            <person name="Steenwyk J.L."/>
            <person name="Knowles S.L."/>
            <person name="Oberlies N.H."/>
            <person name="Rokas A."/>
        </authorList>
    </citation>
    <scope>NUCLEOTIDE SEQUENCE [LARGE SCALE GENOMIC DNA]</scope>
    <source>
        <strain evidence="4">G536</strain>
    </source>
</reference>
<evidence type="ECO:0000313" key="4">
    <source>
        <dbReference type="Proteomes" id="UP000319160"/>
    </source>
</evidence>
<organism evidence="3 4">
    <name type="scientific">Xylaria flabelliformis</name>
    <dbReference type="NCBI Taxonomy" id="2512241"/>
    <lineage>
        <taxon>Eukaryota</taxon>
        <taxon>Fungi</taxon>
        <taxon>Dikarya</taxon>
        <taxon>Ascomycota</taxon>
        <taxon>Pezizomycotina</taxon>
        <taxon>Sordariomycetes</taxon>
        <taxon>Xylariomycetidae</taxon>
        <taxon>Xylariales</taxon>
        <taxon>Xylariaceae</taxon>
        <taxon>Xylaria</taxon>
    </lineage>
</organism>
<dbReference type="AlphaFoldDB" id="A0A553I3D4"/>
<protein>
    <recommendedName>
        <fullName evidence="2">2EXR domain-containing protein</fullName>
    </recommendedName>
</protein>
<dbReference type="Proteomes" id="UP000319160">
    <property type="component" value="Unassembled WGS sequence"/>
</dbReference>
<dbReference type="PANTHER" id="PTHR35910:SF1">
    <property type="entry name" value="2EXR DOMAIN-CONTAINING PROTEIN"/>
    <property type="match status" value="1"/>
</dbReference>
<sequence>MAAQRSKTDFLFFSSLPPELRQLIWKESVLISMENPEVLVLVPRRARFGKYAISKSSPFPPVNTAFPVAMHVNHESRCIALLYTQMIDLGPYPWHKCLVPQRPFRPEIDTLYAARTTDPHEEYSMEELVEVRHLALDYRGNITTDMLHLFGNILNHMPALRTVRFILPKAQINLCDGLEQPLLPHRRCMLRHLGDNEFKQTRALSRELQRQRDKERSSHSGWPLAVLPGAPLAQTFEQMRDQLEWAVLFGAERFNITFGVSLITEFCHSPSGNSRFVAAGEEFPDSSDPSVFAALNSPRP</sequence>
<dbReference type="PANTHER" id="PTHR35910">
    <property type="entry name" value="2EXR DOMAIN-CONTAINING PROTEIN"/>
    <property type="match status" value="1"/>
</dbReference>
<dbReference type="EMBL" id="VFLP01000020">
    <property type="protein sequence ID" value="TRX94719.1"/>
    <property type="molecule type" value="Genomic_DNA"/>
</dbReference>
<keyword evidence="4" id="KW-1185">Reference proteome</keyword>
<comment type="caution">
    <text evidence="3">The sequence shown here is derived from an EMBL/GenBank/DDBJ whole genome shotgun (WGS) entry which is preliminary data.</text>
</comment>
<dbReference type="OrthoDB" id="3473305at2759"/>
<evidence type="ECO:0000259" key="2">
    <source>
        <dbReference type="Pfam" id="PF20150"/>
    </source>
</evidence>
<evidence type="ECO:0000313" key="3">
    <source>
        <dbReference type="EMBL" id="TRX94719.1"/>
    </source>
</evidence>
<proteinExistence type="predicted"/>
<evidence type="ECO:0000256" key="1">
    <source>
        <dbReference type="SAM" id="MobiDB-lite"/>
    </source>
</evidence>
<name>A0A553I3D4_9PEZI</name>
<accession>A0A553I3D4</accession>
<feature type="region of interest" description="Disordered" evidence="1">
    <location>
        <begin position="279"/>
        <end position="300"/>
    </location>
</feature>
<gene>
    <name evidence="3" type="ORF">FHL15_004491</name>
</gene>
<feature type="domain" description="2EXR" evidence="2">
    <location>
        <begin position="10"/>
        <end position="111"/>
    </location>
</feature>
<dbReference type="InterPro" id="IPR045518">
    <property type="entry name" value="2EXR"/>
</dbReference>
<dbReference type="Pfam" id="PF20150">
    <property type="entry name" value="2EXR"/>
    <property type="match status" value="1"/>
</dbReference>